<accession>A0A815SAP6</accession>
<dbReference type="Proteomes" id="UP000677228">
    <property type="component" value="Unassembled WGS sequence"/>
</dbReference>
<evidence type="ECO:0000313" key="4">
    <source>
        <dbReference type="EMBL" id="CAF4351007.1"/>
    </source>
</evidence>
<dbReference type="InterPro" id="IPR004244">
    <property type="entry name" value="Transposase_22"/>
</dbReference>
<comment type="caution">
    <text evidence="2">The sequence shown here is derived from an EMBL/GenBank/DDBJ whole genome shotgun (WGS) entry which is preliminary data.</text>
</comment>
<name>A0A815SAP6_9BILA</name>
<dbReference type="AlphaFoldDB" id="A0A815SAP6"/>
<gene>
    <name evidence="2" type="ORF">GPM918_LOCUS36092</name>
    <name evidence="1" type="ORF">OVA965_LOCUS22457</name>
    <name evidence="4" type="ORF">SRO942_LOCUS36819</name>
    <name evidence="3" type="ORF">TMI583_LOCUS23171</name>
</gene>
<dbReference type="EMBL" id="CAJOBC010086992">
    <property type="protein sequence ID" value="CAF4351007.1"/>
    <property type="molecule type" value="Genomic_DNA"/>
</dbReference>
<evidence type="ECO:0000313" key="3">
    <source>
        <dbReference type="EMBL" id="CAF3980165.1"/>
    </source>
</evidence>
<dbReference type="Proteomes" id="UP000663829">
    <property type="component" value="Unassembled WGS sequence"/>
</dbReference>
<sequence>MLSPIVARLKTLQKPTLYRAAKKGRCTKAAGVLASQQSSTVDNPTDVNLKLSQCDKEIRECKADMDKRMNYLEQYDRRTNLRFFGIDEMENENTNEIILQIAECLDIPVYEIDISRSQRVGKYNPQTSTPRPIIVRFTSYRSRELFYENRKYLSKSDYYYITVREDLTRENLNLLRRCCGIEDSLTLIYDSATIKNLTNAHDYKKSLRALKMVFIFLLTSQLTAYIEENKNEESMLRHIIHEFETNFDIQDMRKEIRSNEILNEFQTWTMIIYILIIGRLVSMPKC</sequence>
<protein>
    <submittedName>
        <fullName evidence="2">Uncharacterized protein</fullName>
    </submittedName>
</protein>
<organism evidence="2 5">
    <name type="scientific">Didymodactylos carnosus</name>
    <dbReference type="NCBI Taxonomy" id="1234261"/>
    <lineage>
        <taxon>Eukaryota</taxon>
        <taxon>Metazoa</taxon>
        <taxon>Spiralia</taxon>
        <taxon>Gnathifera</taxon>
        <taxon>Rotifera</taxon>
        <taxon>Eurotatoria</taxon>
        <taxon>Bdelloidea</taxon>
        <taxon>Philodinida</taxon>
        <taxon>Philodinidae</taxon>
        <taxon>Didymodactylos</taxon>
    </lineage>
</organism>
<dbReference type="EMBL" id="CAJOBA010034207">
    <property type="protein sequence ID" value="CAF3980165.1"/>
    <property type="molecule type" value="Genomic_DNA"/>
</dbReference>
<reference evidence="2" key="1">
    <citation type="submission" date="2021-02" db="EMBL/GenBank/DDBJ databases">
        <authorList>
            <person name="Nowell W R."/>
        </authorList>
    </citation>
    <scope>NUCLEOTIDE SEQUENCE</scope>
</reference>
<dbReference type="Proteomes" id="UP000682733">
    <property type="component" value="Unassembled WGS sequence"/>
</dbReference>
<dbReference type="Gene3D" id="3.30.70.1820">
    <property type="entry name" value="L1 transposable element, RRM domain"/>
    <property type="match status" value="1"/>
</dbReference>
<dbReference type="PANTHER" id="PTHR11505">
    <property type="entry name" value="L1 TRANSPOSABLE ELEMENT-RELATED"/>
    <property type="match status" value="1"/>
</dbReference>
<dbReference type="OrthoDB" id="10066957at2759"/>
<proteinExistence type="predicted"/>
<evidence type="ECO:0000313" key="5">
    <source>
        <dbReference type="Proteomes" id="UP000663829"/>
    </source>
</evidence>
<keyword evidence="5" id="KW-1185">Reference proteome</keyword>
<dbReference type="Proteomes" id="UP000681722">
    <property type="component" value="Unassembled WGS sequence"/>
</dbReference>
<dbReference type="EMBL" id="CAJNOQ010021503">
    <property type="protein sequence ID" value="CAF1487233.1"/>
    <property type="molecule type" value="Genomic_DNA"/>
</dbReference>
<evidence type="ECO:0000313" key="1">
    <source>
        <dbReference type="EMBL" id="CAF1168699.1"/>
    </source>
</evidence>
<dbReference type="EMBL" id="CAJNOK010012683">
    <property type="protein sequence ID" value="CAF1168699.1"/>
    <property type="molecule type" value="Genomic_DNA"/>
</dbReference>
<evidence type="ECO:0000313" key="2">
    <source>
        <dbReference type="EMBL" id="CAF1487233.1"/>
    </source>
</evidence>